<dbReference type="Gene3D" id="3.30.43.10">
    <property type="entry name" value="Uridine Diphospho-n-acetylenolpyruvylglucosamine Reductase, domain 2"/>
    <property type="match status" value="1"/>
</dbReference>
<dbReference type="InterPro" id="IPR036318">
    <property type="entry name" value="FAD-bd_PCMH-like_sf"/>
</dbReference>
<dbReference type="GO" id="GO:0071555">
    <property type="term" value="P:cell wall organization"/>
    <property type="evidence" value="ECO:0007669"/>
    <property type="project" value="UniProtKB-KW"/>
</dbReference>
<evidence type="ECO:0000256" key="10">
    <source>
        <dbReference type="ARBA" id="ARBA00022630"/>
    </source>
</evidence>
<evidence type="ECO:0000256" key="4">
    <source>
        <dbReference type="ARBA" id="ARBA00004752"/>
    </source>
</evidence>
<comment type="similarity">
    <text evidence="5 20">Belongs to the MurB family.</text>
</comment>
<evidence type="ECO:0000256" key="9">
    <source>
        <dbReference type="ARBA" id="ARBA00022618"/>
    </source>
</evidence>
<keyword evidence="11 20" id="KW-0274">FAD</keyword>
<keyword evidence="17 20" id="KW-0961">Cell wall biogenesis/degradation</keyword>
<dbReference type="PATRIC" id="fig|1365251.3.peg.211"/>
<evidence type="ECO:0000256" key="15">
    <source>
        <dbReference type="ARBA" id="ARBA00023002"/>
    </source>
</evidence>
<dbReference type="SUPFAM" id="SSF56194">
    <property type="entry name" value="Uridine diphospho-N-Acetylenolpyruvylglucosamine reductase, MurB, C-terminal domain"/>
    <property type="match status" value="1"/>
</dbReference>
<evidence type="ECO:0000256" key="13">
    <source>
        <dbReference type="ARBA" id="ARBA00022960"/>
    </source>
</evidence>
<dbReference type="InterPro" id="IPR016166">
    <property type="entry name" value="FAD-bd_PCMH"/>
</dbReference>
<name>A0A167GRQ6_9GAMM</name>
<organism evidence="22 23">
    <name type="scientific">Pseudoalteromonas luteoviolacea H33</name>
    <dbReference type="NCBI Taxonomy" id="1365251"/>
    <lineage>
        <taxon>Bacteria</taxon>
        <taxon>Pseudomonadati</taxon>
        <taxon>Pseudomonadota</taxon>
        <taxon>Gammaproteobacteria</taxon>
        <taxon>Alteromonadales</taxon>
        <taxon>Pseudoalteromonadaceae</taxon>
        <taxon>Pseudoalteromonas</taxon>
    </lineage>
</organism>
<dbReference type="InterPro" id="IPR016167">
    <property type="entry name" value="FAD-bd_PCMH_sub1"/>
</dbReference>
<evidence type="ECO:0000256" key="12">
    <source>
        <dbReference type="ARBA" id="ARBA00022857"/>
    </source>
</evidence>
<comment type="caution">
    <text evidence="22">The sequence shown here is derived from an EMBL/GenBank/DDBJ whole genome shotgun (WGS) entry which is preliminary data.</text>
</comment>
<dbReference type="EC" id="1.3.1.98" evidence="6 20"/>
<dbReference type="GO" id="GO:0051301">
    <property type="term" value="P:cell division"/>
    <property type="evidence" value="ECO:0007669"/>
    <property type="project" value="UniProtKB-KW"/>
</dbReference>
<dbReference type="PROSITE" id="PS51387">
    <property type="entry name" value="FAD_PCMH"/>
    <property type="match status" value="1"/>
</dbReference>
<dbReference type="GO" id="GO:0008762">
    <property type="term" value="F:UDP-N-acetylmuramate dehydrogenase activity"/>
    <property type="evidence" value="ECO:0007669"/>
    <property type="project" value="UniProtKB-UniRule"/>
</dbReference>
<reference evidence="22 23" key="1">
    <citation type="submission" date="2013-07" db="EMBL/GenBank/DDBJ databases">
        <title>Comparative Genomic and Metabolomic Analysis of Twelve Strains of Pseudoalteromonas luteoviolacea.</title>
        <authorList>
            <person name="Vynne N.G."/>
            <person name="Mansson M."/>
            <person name="Gram L."/>
        </authorList>
    </citation>
    <scope>NUCLEOTIDE SEQUENCE [LARGE SCALE GENOMIC DNA]</scope>
    <source>
        <strain evidence="22 23">H33</strain>
    </source>
</reference>
<dbReference type="GO" id="GO:0005829">
    <property type="term" value="C:cytosol"/>
    <property type="evidence" value="ECO:0007669"/>
    <property type="project" value="TreeGrafter"/>
</dbReference>
<dbReference type="GO" id="GO:0009252">
    <property type="term" value="P:peptidoglycan biosynthetic process"/>
    <property type="evidence" value="ECO:0007669"/>
    <property type="project" value="UniProtKB-UniRule"/>
</dbReference>
<dbReference type="PANTHER" id="PTHR21071">
    <property type="entry name" value="UDP-N-ACETYLENOLPYRUVOYLGLUCOSAMINE REDUCTASE"/>
    <property type="match status" value="1"/>
</dbReference>
<evidence type="ECO:0000256" key="1">
    <source>
        <dbReference type="ARBA" id="ARBA00001974"/>
    </source>
</evidence>
<dbReference type="SUPFAM" id="SSF56176">
    <property type="entry name" value="FAD-binding/transporter-associated domain-like"/>
    <property type="match status" value="1"/>
</dbReference>
<feature type="active site" evidence="20">
    <location>
        <position position="322"/>
    </location>
</feature>
<evidence type="ECO:0000259" key="21">
    <source>
        <dbReference type="PROSITE" id="PS51387"/>
    </source>
</evidence>
<dbReference type="Pfam" id="PF02873">
    <property type="entry name" value="MurB_C"/>
    <property type="match status" value="1"/>
</dbReference>
<evidence type="ECO:0000256" key="18">
    <source>
        <dbReference type="ARBA" id="ARBA00031026"/>
    </source>
</evidence>
<evidence type="ECO:0000256" key="14">
    <source>
        <dbReference type="ARBA" id="ARBA00022984"/>
    </source>
</evidence>
<evidence type="ECO:0000256" key="17">
    <source>
        <dbReference type="ARBA" id="ARBA00023316"/>
    </source>
</evidence>
<dbReference type="NCBIfam" id="NF000755">
    <property type="entry name" value="PRK00046.1"/>
    <property type="match status" value="1"/>
</dbReference>
<dbReference type="GO" id="GO:0008360">
    <property type="term" value="P:regulation of cell shape"/>
    <property type="evidence" value="ECO:0007669"/>
    <property type="project" value="UniProtKB-KW"/>
</dbReference>
<feature type="active site" description="Proton donor" evidence="20">
    <location>
        <position position="226"/>
    </location>
</feature>
<evidence type="ECO:0000256" key="11">
    <source>
        <dbReference type="ARBA" id="ARBA00022827"/>
    </source>
</evidence>
<protein>
    <recommendedName>
        <fullName evidence="7 20">UDP-N-acetylenolpyruvoylglucosamine reductase</fullName>
        <ecNumber evidence="6 20">1.3.1.98</ecNumber>
    </recommendedName>
    <alternativeName>
        <fullName evidence="18 20">UDP-N-acetylmuramate dehydrogenase</fullName>
    </alternativeName>
</protein>
<evidence type="ECO:0000313" key="23">
    <source>
        <dbReference type="Proteomes" id="UP000076503"/>
    </source>
</evidence>
<dbReference type="NCBIfam" id="TIGR00179">
    <property type="entry name" value="murB"/>
    <property type="match status" value="1"/>
</dbReference>
<feature type="domain" description="FAD-binding PCMH-type" evidence="21">
    <location>
        <begin position="15"/>
        <end position="180"/>
    </location>
</feature>
<dbReference type="Gene3D" id="3.90.78.10">
    <property type="entry name" value="UDP-N-acetylenolpyruvoylglucosamine reductase, C-terminal domain"/>
    <property type="match status" value="1"/>
</dbReference>
<comment type="catalytic activity">
    <reaction evidence="19 20">
        <text>UDP-N-acetyl-alpha-D-muramate + NADP(+) = UDP-N-acetyl-3-O-(1-carboxyvinyl)-alpha-D-glucosamine + NADPH + H(+)</text>
        <dbReference type="Rhea" id="RHEA:12248"/>
        <dbReference type="ChEBI" id="CHEBI:15378"/>
        <dbReference type="ChEBI" id="CHEBI:57783"/>
        <dbReference type="ChEBI" id="CHEBI:58349"/>
        <dbReference type="ChEBI" id="CHEBI:68483"/>
        <dbReference type="ChEBI" id="CHEBI:70757"/>
        <dbReference type="EC" id="1.3.1.98"/>
    </reaction>
</comment>
<dbReference type="GO" id="GO:0071949">
    <property type="term" value="F:FAD binding"/>
    <property type="evidence" value="ECO:0007669"/>
    <property type="project" value="InterPro"/>
</dbReference>
<dbReference type="Proteomes" id="UP000076503">
    <property type="component" value="Unassembled WGS sequence"/>
</dbReference>
<keyword evidence="14 20" id="KW-0573">Peptidoglycan synthesis</keyword>
<gene>
    <name evidence="20" type="primary">murB</name>
    <name evidence="22" type="ORF">N476_06800</name>
</gene>
<keyword evidence="10 20" id="KW-0285">Flavoprotein</keyword>
<evidence type="ECO:0000256" key="8">
    <source>
        <dbReference type="ARBA" id="ARBA00022490"/>
    </source>
</evidence>
<dbReference type="EMBL" id="AUXZ01000002">
    <property type="protein sequence ID" value="KZN56331.1"/>
    <property type="molecule type" value="Genomic_DNA"/>
</dbReference>
<evidence type="ECO:0000256" key="20">
    <source>
        <dbReference type="HAMAP-Rule" id="MF_00037"/>
    </source>
</evidence>
<comment type="cofactor">
    <cofactor evidence="1 20">
        <name>FAD</name>
        <dbReference type="ChEBI" id="CHEBI:57692"/>
    </cofactor>
</comment>
<dbReference type="AlphaFoldDB" id="A0A167GRQ6"/>
<sequence>MLFVHALQSLHTFALPSHCQKLVVVEAPEQLKEIDFEPPFFILGEGSNCVFLEDFQGSVLQIANRGIEISETELHYHVRVAAGENWHQLVIKLLNMGIGGLENLALIPGTVGAAPVQNIGAYGVELADVFDSLTGFDIAKRDFVQLNKAQCQFGYRDSVFKGPLQGQFVITEVTLKLPKQWQPILAYGPLKALQGQAVSPQLVADRVIQIRRSKLPDPTVCANAGSFFKNPVVEAQLVDTLQEQYPDMPVYPVTKGRVKLAAGWLIEQAGLKDHRIGGICVYDKQALVLVNDQQGNGTELLAMIEHIQQSVWDKFSVALMPEVRLIAAQGEHSAGGMHG</sequence>
<dbReference type="HAMAP" id="MF_00037">
    <property type="entry name" value="MurB"/>
    <property type="match status" value="1"/>
</dbReference>
<proteinExistence type="inferred from homology"/>
<dbReference type="InterPro" id="IPR003170">
    <property type="entry name" value="MurB"/>
</dbReference>
<feature type="active site" evidence="20">
    <location>
        <position position="156"/>
    </location>
</feature>
<dbReference type="InterPro" id="IPR016169">
    <property type="entry name" value="FAD-bd_PCMH_sub2"/>
</dbReference>
<evidence type="ECO:0000256" key="16">
    <source>
        <dbReference type="ARBA" id="ARBA00023306"/>
    </source>
</evidence>
<dbReference type="Pfam" id="PF01565">
    <property type="entry name" value="FAD_binding_4"/>
    <property type="match status" value="1"/>
</dbReference>
<dbReference type="Gene3D" id="3.30.465.10">
    <property type="match status" value="1"/>
</dbReference>
<evidence type="ECO:0000256" key="3">
    <source>
        <dbReference type="ARBA" id="ARBA00004496"/>
    </source>
</evidence>
<keyword evidence="15 20" id="KW-0560">Oxidoreductase</keyword>
<keyword evidence="13 20" id="KW-0133">Cell shape</keyword>
<keyword evidence="8 20" id="KW-0963">Cytoplasm</keyword>
<dbReference type="InterPro" id="IPR036635">
    <property type="entry name" value="MurB_C_sf"/>
</dbReference>
<keyword evidence="12 20" id="KW-0521">NADP</keyword>
<evidence type="ECO:0000256" key="7">
    <source>
        <dbReference type="ARBA" id="ARBA00015188"/>
    </source>
</evidence>
<evidence type="ECO:0000256" key="5">
    <source>
        <dbReference type="ARBA" id="ARBA00010485"/>
    </source>
</evidence>
<comment type="function">
    <text evidence="2 20">Cell wall formation.</text>
</comment>
<dbReference type="UniPathway" id="UPA00219"/>
<keyword evidence="16 20" id="KW-0131">Cell cycle</keyword>
<comment type="subcellular location">
    <subcellularLocation>
        <location evidence="3 20">Cytoplasm</location>
    </subcellularLocation>
</comment>
<keyword evidence="9 20" id="KW-0132">Cell division</keyword>
<evidence type="ECO:0000256" key="2">
    <source>
        <dbReference type="ARBA" id="ARBA00003921"/>
    </source>
</evidence>
<evidence type="ECO:0000256" key="19">
    <source>
        <dbReference type="ARBA" id="ARBA00048914"/>
    </source>
</evidence>
<dbReference type="InterPro" id="IPR006094">
    <property type="entry name" value="Oxid_FAD_bind_N"/>
</dbReference>
<evidence type="ECO:0000256" key="6">
    <source>
        <dbReference type="ARBA" id="ARBA00012518"/>
    </source>
</evidence>
<evidence type="ECO:0000313" key="22">
    <source>
        <dbReference type="EMBL" id="KZN56331.1"/>
    </source>
</evidence>
<dbReference type="InterPro" id="IPR011601">
    <property type="entry name" value="MurB_C"/>
</dbReference>
<accession>A0A167GRQ6</accession>
<comment type="pathway">
    <text evidence="4 20">Cell wall biogenesis; peptidoglycan biosynthesis.</text>
</comment>
<dbReference type="PANTHER" id="PTHR21071:SF4">
    <property type="entry name" value="UDP-N-ACETYLENOLPYRUVOYLGLUCOSAMINE REDUCTASE"/>
    <property type="match status" value="1"/>
</dbReference>